<keyword evidence="4" id="KW-0812">Transmembrane</keyword>
<keyword evidence="4" id="KW-0472">Membrane</keyword>
<sequence>MEGFAPGYRFRPTDEELLMLYLKPKAMGGDFPEGTIADVDIYKHEPWDLPGKSALSSQDKEWYFFATKEKKYSHTDRANRTTIKGYWKATGRDKKVEVGGLTVGCKKTLIFYEGRAPKGARTHWVMHEYRLSEELEKQQKGTQVSVVCRIRNKDKVAKRQEYKEQSASLILNEDDDEDVKPHIINPPNSTWSFGIKDEMKGVNAFNLQNQIEDLKSRSKTNFVSLDEECIAEINPTRQATGTSHLPEGRLHCAQNISLNKDSLNFETDQQNFCPSLGNNVYSNPGSNLSCNNLNSNGSPSIDSKCHSVPLHPLSTLIESSVGGDYHCFGLQDISEDDGSQEREQSVCEDGQYGFNDWGDIVTISEPRYHMCQITNADDMSSPLSVNDSNIHYFPVDMEGSVARKWDSDFLLSDSSEGRSKNDSFNHWMLLPTGTISMYQIGECNDAISEVLRIPEARVNGSSIITDNESVLHVPSRVGVTSNPIIPPHAAQLSTTSFLSKHVSMYSVSTHEMSPGQLCYVSVTDNSSSSSAVQSTVVADKEEEFHFKEDLKQINEDVLPKMALCSLKSPSSRLRPDHPQRNDGYMGADQILDGSQHQSGNIGQPCCLNGAARQMQGYKTETEHTKSHVPRRYRLRASMKGLLDKFKHSAVGTKLAQFEEEVRMKLNDRIFLHNSKSANQCLPTKVDADFPEEFKLFVLAQLCNLTTTLLIVICLLWGYYSMTNNLSCVAV</sequence>
<dbReference type="Pfam" id="PF02365">
    <property type="entry name" value="NAM"/>
    <property type="match status" value="1"/>
</dbReference>
<evidence type="ECO:0000259" key="5">
    <source>
        <dbReference type="PROSITE" id="PS51005"/>
    </source>
</evidence>
<dbReference type="PANTHER" id="PTHR31744">
    <property type="entry name" value="PROTEIN CUP-SHAPED COTYLEDON 2-RELATED"/>
    <property type="match status" value="1"/>
</dbReference>
<dbReference type="GO" id="GO:0003677">
    <property type="term" value="F:DNA binding"/>
    <property type="evidence" value="ECO:0007669"/>
    <property type="project" value="InterPro"/>
</dbReference>
<evidence type="ECO:0000256" key="3">
    <source>
        <dbReference type="ARBA" id="ARBA00023242"/>
    </source>
</evidence>
<dbReference type="Proteomes" id="UP000825935">
    <property type="component" value="Chromosome 27"/>
</dbReference>
<proteinExistence type="predicted"/>
<evidence type="ECO:0000256" key="1">
    <source>
        <dbReference type="ARBA" id="ARBA00023015"/>
    </source>
</evidence>
<protein>
    <recommendedName>
        <fullName evidence="5">NAC domain-containing protein</fullName>
    </recommendedName>
</protein>
<dbReference type="InterPro" id="IPR003441">
    <property type="entry name" value="NAC-dom"/>
</dbReference>
<evidence type="ECO:0000313" key="6">
    <source>
        <dbReference type="EMBL" id="KAH7294832.1"/>
    </source>
</evidence>
<evidence type="ECO:0000313" key="7">
    <source>
        <dbReference type="Proteomes" id="UP000825935"/>
    </source>
</evidence>
<name>A0A8T2RED1_CERRI</name>
<keyword evidence="7" id="KW-1185">Reference proteome</keyword>
<gene>
    <name evidence="6" type="ORF">KP509_27G021000</name>
</gene>
<dbReference type="SUPFAM" id="SSF101941">
    <property type="entry name" value="NAC domain"/>
    <property type="match status" value="1"/>
</dbReference>
<dbReference type="PROSITE" id="PS51005">
    <property type="entry name" value="NAC"/>
    <property type="match status" value="1"/>
</dbReference>
<keyword evidence="3" id="KW-0539">Nucleus</keyword>
<dbReference type="AlphaFoldDB" id="A0A8T2RED1"/>
<dbReference type="EMBL" id="CM035432">
    <property type="protein sequence ID" value="KAH7294832.1"/>
    <property type="molecule type" value="Genomic_DNA"/>
</dbReference>
<dbReference type="InterPro" id="IPR036093">
    <property type="entry name" value="NAC_dom_sf"/>
</dbReference>
<comment type="caution">
    <text evidence="6">The sequence shown here is derived from an EMBL/GenBank/DDBJ whole genome shotgun (WGS) entry which is preliminary data.</text>
</comment>
<evidence type="ECO:0000256" key="2">
    <source>
        <dbReference type="ARBA" id="ARBA00023163"/>
    </source>
</evidence>
<accession>A0A8T2RED1</accession>
<keyword evidence="1" id="KW-0805">Transcription regulation</keyword>
<evidence type="ECO:0000256" key="4">
    <source>
        <dbReference type="SAM" id="Phobius"/>
    </source>
</evidence>
<feature type="transmembrane region" description="Helical" evidence="4">
    <location>
        <begin position="695"/>
        <end position="719"/>
    </location>
</feature>
<dbReference type="Gene3D" id="2.170.150.80">
    <property type="entry name" value="NAC domain"/>
    <property type="match status" value="1"/>
</dbReference>
<keyword evidence="2" id="KW-0804">Transcription</keyword>
<dbReference type="GO" id="GO:0006355">
    <property type="term" value="P:regulation of DNA-templated transcription"/>
    <property type="evidence" value="ECO:0007669"/>
    <property type="project" value="InterPro"/>
</dbReference>
<feature type="domain" description="NAC" evidence="5">
    <location>
        <begin position="4"/>
        <end position="153"/>
    </location>
</feature>
<organism evidence="6 7">
    <name type="scientific">Ceratopteris richardii</name>
    <name type="common">Triangle waterfern</name>
    <dbReference type="NCBI Taxonomy" id="49495"/>
    <lineage>
        <taxon>Eukaryota</taxon>
        <taxon>Viridiplantae</taxon>
        <taxon>Streptophyta</taxon>
        <taxon>Embryophyta</taxon>
        <taxon>Tracheophyta</taxon>
        <taxon>Polypodiopsida</taxon>
        <taxon>Polypodiidae</taxon>
        <taxon>Polypodiales</taxon>
        <taxon>Pteridineae</taxon>
        <taxon>Pteridaceae</taxon>
        <taxon>Parkerioideae</taxon>
        <taxon>Ceratopteris</taxon>
    </lineage>
</organism>
<reference evidence="6 7" key="1">
    <citation type="submission" date="2021-08" db="EMBL/GenBank/DDBJ databases">
        <title>WGS assembly of Ceratopteris richardii.</title>
        <authorList>
            <person name="Marchant D.B."/>
            <person name="Chen G."/>
            <person name="Jenkins J."/>
            <person name="Shu S."/>
            <person name="Leebens-Mack J."/>
            <person name="Grimwood J."/>
            <person name="Schmutz J."/>
            <person name="Soltis P."/>
            <person name="Soltis D."/>
            <person name="Chen Z.-H."/>
        </authorList>
    </citation>
    <scope>NUCLEOTIDE SEQUENCE [LARGE SCALE GENOMIC DNA]</scope>
    <source>
        <strain evidence="6">Whitten #5841</strain>
        <tissue evidence="6">Leaf</tissue>
    </source>
</reference>
<keyword evidence="4" id="KW-1133">Transmembrane helix</keyword>